<keyword evidence="4 7" id="KW-1133">Transmembrane helix</keyword>
<proteinExistence type="inferred from homology"/>
<protein>
    <recommendedName>
        <fullName evidence="12">ABC transporter permease</fullName>
    </recommendedName>
</protein>
<dbReference type="GO" id="GO:0022857">
    <property type="term" value="F:transmembrane transporter activity"/>
    <property type="evidence" value="ECO:0007669"/>
    <property type="project" value="TreeGrafter"/>
</dbReference>
<feature type="domain" description="MacB-like periplasmic core" evidence="9">
    <location>
        <begin position="22"/>
        <end position="243"/>
    </location>
</feature>
<dbReference type="GO" id="GO:0005886">
    <property type="term" value="C:plasma membrane"/>
    <property type="evidence" value="ECO:0007669"/>
    <property type="project" value="UniProtKB-SubCell"/>
</dbReference>
<reference evidence="10 11" key="1">
    <citation type="journal article" date="2016" name="Nat. Commun.">
        <title>Thousands of microbial genomes shed light on interconnected biogeochemical processes in an aquifer system.</title>
        <authorList>
            <person name="Anantharaman K."/>
            <person name="Brown C.T."/>
            <person name="Hug L.A."/>
            <person name="Sharon I."/>
            <person name="Castelle C.J."/>
            <person name="Probst A.J."/>
            <person name="Thomas B.C."/>
            <person name="Singh A."/>
            <person name="Wilkins M.J."/>
            <person name="Karaoz U."/>
            <person name="Brodie E.L."/>
            <person name="Williams K.H."/>
            <person name="Hubbard S.S."/>
            <person name="Banfield J.F."/>
        </authorList>
    </citation>
    <scope>NUCLEOTIDE SEQUENCE [LARGE SCALE GENOMIC DNA]</scope>
</reference>
<evidence type="ECO:0000256" key="4">
    <source>
        <dbReference type="ARBA" id="ARBA00022989"/>
    </source>
</evidence>
<dbReference type="Pfam" id="PF12704">
    <property type="entry name" value="MacB_PCD"/>
    <property type="match status" value="1"/>
</dbReference>
<accession>A0A1F5E9E0</accession>
<keyword evidence="5 7" id="KW-0472">Membrane</keyword>
<keyword evidence="2" id="KW-1003">Cell membrane</keyword>
<evidence type="ECO:0008006" key="12">
    <source>
        <dbReference type="Google" id="ProtNLM"/>
    </source>
</evidence>
<evidence type="ECO:0000256" key="6">
    <source>
        <dbReference type="ARBA" id="ARBA00038076"/>
    </source>
</evidence>
<dbReference type="Pfam" id="PF02687">
    <property type="entry name" value="FtsX"/>
    <property type="match status" value="1"/>
</dbReference>
<evidence type="ECO:0000256" key="1">
    <source>
        <dbReference type="ARBA" id="ARBA00004651"/>
    </source>
</evidence>
<dbReference type="PANTHER" id="PTHR30572:SF4">
    <property type="entry name" value="ABC TRANSPORTER PERMEASE YTRF"/>
    <property type="match status" value="1"/>
</dbReference>
<evidence type="ECO:0000256" key="7">
    <source>
        <dbReference type="SAM" id="Phobius"/>
    </source>
</evidence>
<organism evidence="10 11">
    <name type="scientific">Candidatus Beckwithbacteria bacterium RBG_13_42_9</name>
    <dbReference type="NCBI Taxonomy" id="1797457"/>
    <lineage>
        <taxon>Bacteria</taxon>
        <taxon>Candidatus Beckwithiibacteriota</taxon>
    </lineage>
</organism>
<evidence type="ECO:0000313" key="10">
    <source>
        <dbReference type="EMBL" id="OGD63874.1"/>
    </source>
</evidence>
<feature type="transmembrane region" description="Helical" evidence="7">
    <location>
        <begin position="21"/>
        <end position="45"/>
    </location>
</feature>
<comment type="similarity">
    <text evidence="6">Belongs to the ABC-4 integral membrane protein family.</text>
</comment>
<gene>
    <name evidence="10" type="ORF">A2160_01415</name>
</gene>
<dbReference type="AlphaFoldDB" id="A0A1F5E9E0"/>
<dbReference type="InterPro" id="IPR003838">
    <property type="entry name" value="ABC3_permease_C"/>
</dbReference>
<feature type="transmembrane region" description="Helical" evidence="7">
    <location>
        <begin position="269"/>
        <end position="299"/>
    </location>
</feature>
<feature type="domain" description="ABC3 transporter permease C-terminal" evidence="8">
    <location>
        <begin position="280"/>
        <end position="390"/>
    </location>
</feature>
<dbReference type="Proteomes" id="UP000177006">
    <property type="component" value="Unassembled WGS sequence"/>
</dbReference>
<comment type="caution">
    <text evidence="10">The sequence shown here is derived from an EMBL/GenBank/DDBJ whole genome shotgun (WGS) entry which is preliminary data.</text>
</comment>
<evidence type="ECO:0000259" key="8">
    <source>
        <dbReference type="Pfam" id="PF02687"/>
    </source>
</evidence>
<comment type="subcellular location">
    <subcellularLocation>
        <location evidence="1">Cell membrane</location>
        <topology evidence="1">Multi-pass membrane protein</topology>
    </subcellularLocation>
</comment>
<sequence>MIISETFEIAWSSLWRNKLRLFLTMLGIIIGVASVILLMSIGSGLQSYITQQFESLGSNMVYVMPGNMESAGSMSMRQILGYPEMQLIKRIGYPIRTVGGNVSVQASIKYKTTEKTLEVNGFDGTSLRAMNYQSEKGRLLTDEDVDKNSRVALIGKEVQDKFFAGIDPIDKSILVQSTAYKVVGVFKPKGGGGAGIAGASIDNQVLIPLSTAQKQFNQDKFTMLIISVANKDEIKNAKEKIEKELLKRHEKDDFSVMGPEDLLNTINQILGVLTAGLGGIAAISLLVGGIGIMNIMFVSVTERTKEIGLRKALGATPKDILVQFVVEAVSVSLIGGTIGILIAILGSLALSQFISSQVTPMAVGLAFGFSSLIGIVFGVAPAAKAAKLDPITALRYE</sequence>
<dbReference type="InterPro" id="IPR050250">
    <property type="entry name" value="Macrolide_Exporter_MacB"/>
</dbReference>
<evidence type="ECO:0000256" key="5">
    <source>
        <dbReference type="ARBA" id="ARBA00023136"/>
    </source>
</evidence>
<dbReference type="PANTHER" id="PTHR30572">
    <property type="entry name" value="MEMBRANE COMPONENT OF TRANSPORTER-RELATED"/>
    <property type="match status" value="1"/>
</dbReference>
<evidence type="ECO:0000256" key="3">
    <source>
        <dbReference type="ARBA" id="ARBA00022692"/>
    </source>
</evidence>
<evidence type="ECO:0000259" key="9">
    <source>
        <dbReference type="Pfam" id="PF12704"/>
    </source>
</evidence>
<dbReference type="STRING" id="1797457.A2160_01415"/>
<name>A0A1F5E9E0_9BACT</name>
<dbReference type="EMBL" id="MEZK01000003">
    <property type="protein sequence ID" value="OGD63874.1"/>
    <property type="molecule type" value="Genomic_DNA"/>
</dbReference>
<feature type="transmembrane region" description="Helical" evidence="7">
    <location>
        <begin position="361"/>
        <end position="380"/>
    </location>
</feature>
<keyword evidence="3 7" id="KW-0812">Transmembrane</keyword>
<evidence type="ECO:0000313" key="11">
    <source>
        <dbReference type="Proteomes" id="UP000177006"/>
    </source>
</evidence>
<dbReference type="InterPro" id="IPR025857">
    <property type="entry name" value="MacB_PCD"/>
</dbReference>
<evidence type="ECO:0000256" key="2">
    <source>
        <dbReference type="ARBA" id="ARBA00022475"/>
    </source>
</evidence>
<feature type="transmembrane region" description="Helical" evidence="7">
    <location>
        <begin position="320"/>
        <end position="349"/>
    </location>
</feature>